<gene>
    <name evidence="3" type="ORF">EA472_12830</name>
</gene>
<dbReference type="InterPro" id="IPR029058">
    <property type="entry name" value="AB_hydrolase_fold"/>
</dbReference>
<feature type="compositionally biased region" description="Acidic residues" evidence="1">
    <location>
        <begin position="574"/>
        <end position="586"/>
    </location>
</feature>
<dbReference type="InterPro" id="IPR013783">
    <property type="entry name" value="Ig-like_fold"/>
</dbReference>
<dbReference type="EMBL" id="REFZ01000007">
    <property type="protein sequence ID" value="RQH00087.1"/>
    <property type="molecule type" value="Genomic_DNA"/>
</dbReference>
<organism evidence="3 4">
    <name type="scientific">Natrarchaeobius chitinivorans</name>
    <dbReference type="NCBI Taxonomy" id="1679083"/>
    <lineage>
        <taxon>Archaea</taxon>
        <taxon>Methanobacteriati</taxon>
        <taxon>Methanobacteriota</taxon>
        <taxon>Stenosarchaea group</taxon>
        <taxon>Halobacteria</taxon>
        <taxon>Halobacteriales</taxon>
        <taxon>Natrialbaceae</taxon>
        <taxon>Natrarchaeobius</taxon>
    </lineage>
</organism>
<dbReference type="Pfam" id="PF18911">
    <property type="entry name" value="PKD_4"/>
    <property type="match status" value="1"/>
</dbReference>
<feature type="region of interest" description="Disordered" evidence="1">
    <location>
        <begin position="549"/>
        <end position="628"/>
    </location>
</feature>
<dbReference type="AlphaFoldDB" id="A0A3N6MYD1"/>
<dbReference type="InterPro" id="IPR022409">
    <property type="entry name" value="PKD/Chitinase_dom"/>
</dbReference>
<feature type="compositionally biased region" description="Low complexity" evidence="1">
    <location>
        <begin position="599"/>
        <end position="610"/>
    </location>
</feature>
<dbReference type="SMART" id="SM00089">
    <property type="entry name" value="PKD"/>
    <property type="match status" value="1"/>
</dbReference>
<evidence type="ECO:0000313" key="3">
    <source>
        <dbReference type="EMBL" id="RQH00087.1"/>
    </source>
</evidence>
<dbReference type="Proteomes" id="UP000281431">
    <property type="component" value="Unassembled WGS sequence"/>
</dbReference>
<dbReference type="Gene3D" id="3.40.50.1820">
    <property type="entry name" value="alpha/beta hydrolase"/>
    <property type="match status" value="1"/>
</dbReference>
<dbReference type="PROSITE" id="PS50093">
    <property type="entry name" value="PKD"/>
    <property type="match status" value="1"/>
</dbReference>
<dbReference type="InterPro" id="IPR000601">
    <property type="entry name" value="PKD_dom"/>
</dbReference>
<feature type="compositionally biased region" description="Low complexity" evidence="1">
    <location>
        <begin position="482"/>
        <end position="497"/>
    </location>
</feature>
<feature type="compositionally biased region" description="Low complexity" evidence="1">
    <location>
        <begin position="564"/>
        <end position="573"/>
    </location>
</feature>
<feature type="region of interest" description="Disordered" evidence="1">
    <location>
        <begin position="1"/>
        <end position="38"/>
    </location>
</feature>
<dbReference type="CDD" id="cd00146">
    <property type="entry name" value="PKD"/>
    <property type="match status" value="1"/>
</dbReference>
<name>A0A3N6MYD1_NATCH</name>
<reference evidence="3 4" key="1">
    <citation type="submission" date="2018-10" db="EMBL/GenBank/DDBJ databases">
        <title>Natrarchaeobius chitinivorans gen. nov., sp. nov., and Natrarchaeobius haloalkaliphilus sp. nov., alkaliphilic, chitin-utilizing haloarchaea from hypersaline alkaline lakes.</title>
        <authorList>
            <person name="Sorokin D.Y."/>
            <person name="Elcheninov A.G."/>
            <person name="Kostrikina N.A."/>
            <person name="Bale N.J."/>
            <person name="Sinninghe Damste J.S."/>
            <person name="Khijniak T.V."/>
            <person name="Kublanov I.V."/>
            <person name="Toshchakov S.V."/>
        </authorList>
    </citation>
    <scope>NUCLEOTIDE SEQUENCE [LARGE SCALE GENOMIC DNA]</scope>
    <source>
        <strain evidence="3 4">AArcht7</strain>
    </source>
</reference>
<dbReference type="PROSITE" id="PS51318">
    <property type="entry name" value="TAT"/>
    <property type="match status" value="1"/>
</dbReference>
<dbReference type="InterPro" id="IPR035986">
    <property type="entry name" value="PKD_dom_sf"/>
</dbReference>
<comment type="caution">
    <text evidence="3">The sequence shown here is derived from an EMBL/GenBank/DDBJ whole genome shotgun (WGS) entry which is preliminary data.</text>
</comment>
<feature type="region of interest" description="Disordered" evidence="1">
    <location>
        <begin position="470"/>
        <end position="513"/>
    </location>
</feature>
<proteinExistence type="predicted"/>
<sequence length="662" mass="70727">MSNTTRDLTETMYSTAPEQANTRATTRPNSATDAVSATTRRRSLQLATATILGGLATGAVSGTAAAASITFVDPPASGTDRVAVEVRPGDSLADEDLRIRVFGPDGSEITESPGMLAANESTTLSLSLERSLESDENVLVALLPTGGYDRSAATSEAYATAERGVKDLETFNGVETTLVEADPDAGFDYPYLLYAPSIVDPEADRPILVEPANSGTADDDMAVHEEAGRDLVSFQNELADRIEVPFVVPVFPRPATEPVDWSHYTHALDDTTLALSDTPLERIDEQVLRMVEDAQERLVEGDYPVRTGENDLLLNGFSASGNFVDRFTFLHPKRVNSVTAGGLNGMALLPVEEVDGETLPYHVGIADVAGLTGDPVDLEAVDDVDQFLYMGADDQNDTIPYDDAWTDDDLRQTALSIYGDDMIDERFVRSQELYRKAGIDAAFRVYEDVGHEVPPHVRDDIVAFHHRSIDGEKPGELGENLVPDPSISVSPSDPAPSETVEFDSGNTDPGRGTVIAHEWTFEDGESAAGETATRTFDEAGEHVVELTITTDAGKQHTADRTLTVSQSDSGSSSEEVDVPDETDDAPPEASTETSPMKSETPTEGSQTTDTTTEEPTETYPSTPGGIGVNVPPFGVPVAVATVLGGALAIKRKIGTGRDRDAE</sequence>
<keyword evidence="4" id="KW-1185">Reference proteome</keyword>
<feature type="domain" description="PKD" evidence="2">
    <location>
        <begin position="483"/>
        <end position="571"/>
    </location>
</feature>
<dbReference type="OrthoDB" id="8638at2157"/>
<evidence type="ECO:0000259" key="2">
    <source>
        <dbReference type="PROSITE" id="PS50093"/>
    </source>
</evidence>
<dbReference type="SUPFAM" id="SSF49299">
    <property type="entry name" value="PKD domain"/>
    <property type="match status" value="1"/>
</dbReference>
<evidence type="ECO:0000313" key="4">
    <source>
        <dbReference type="Proteomes" id="UP000281431"/>
    </source>
</evidence>
<accession>A0A3N6MYD1</accession>
<dbReference type="SUPFAM" id="SSF53474">
    <property type="entry name" value="alpha/beta-Hydrolases"/>
    <property type="match status" value="1"/>
</dbReference>
<evidence type="ECO:0000256" key="1">
    <source>
        <dbReference type="SAM" id="MobiDB-lite"/>
    </source>
</evidence>
<dbReference type="InterPro" id="IPR006311">
    <property type="entry name" value="TAT_signal"/>
</dbReference>
<protein>
    <submittedName>
        <fullName evidence="3">PKD domain-containing protein</fullName>
    </submittedName>
</protein>
<dbReference type="Gene3D" id="2.60.40.10">
    <property type="entry name" value="Immunoglobulins"/>
    <property type="match status" value="1"/>
</dbReference>